<reference evidence="2 3" key="1">
    <citation type="submission" date="2016-10" db="EMBL/GenBank/DDBJ databases">
        <title>Complete Genome Sequence of Flavobacterium sp. PK15.</title>
        <authorList>
            <person name="Ekwe A."/>
            <person name="Kim S.B."/>
        </authorList>
    </citation>
    <scope>NUCLEOTIDE SEQUENCE [LARGE SCALE GENOMIC DNA]</scope>
    <source>
        <strain evidence="2 3">PK15</strain>
    </source>
</reference>
<protein>
    <recommendedName>
        <fullName evidence="4">Methionyl-tRNA formyltransferase</fullName>
    </recommendedName>
</protein>
<dbReference type="EMBL" id="CP017774">
    <property type="protein sequence ID" value="AOZ98246.1"/>
    <property type="molecule type" value="Genomic_DNA"/>
</dbReference>
<accession>A0A1D9P6L7</accession>
<dbReference type="Proteomes" id="UP000178198">
    <property type="component" value="Chromosome"/>
</dbReference>
<evidence type="ECO:0000313" key="3">
    <source>
        <dbReference type="Proteomes" id="UP000178198"/>
    </source>
</evidence>
<dbReference type="STRING" id="1306519.BIW12_01660"/>
<sequence length="243" mass="28492">MNQKYIKENANDVVHHLEYNAERSHLIIPEYGRHLQKLIDQATEIEDAETRNKAAKYIIQVMGSLNPHLRDVPDFQHKLWDQLFIMSDFKLDVQSPYPIPSREVLQLKPDTLKYPQNFPKYRYYGNNIKYMIDVANKWEEGEMKSALVKVIANHMKKSYLSWNKDTVKDDVIFEHLYELSGGKLNLLQSSEELINTTDLLRTNKRMSNKTSSQGQPKIQSNKNNKGQGKQKPFQKNNNQKNQQ</sequence>
<gene>
    <name evidence="2" type="ORF">BIW12_01660</name>
</gene>
<dbReference type="KEGG" id="fcm:BIW12_01660"/>
<dbReference type="InterPro" id="IPR025632">
    <property type="entry name" value="DUF4290"/>
</dbReference>
<organism evidence="2 3">
    <name type="scientific">Flavobacterium commune</name>
    <dbReference type="NCBI Taxonomy" id="1306519"/>
    <lineage>
        <taxon>Bacteria</taxon>
        <taxon>Pseudomonadati</taxon>
        <taxon>Bacteroidota</taxon>
        <taxon>Flavobacteriia</taxon>
        <taxon>Flavobacteriales</taxon>
        <taxon>Flavobacteriaceae</taxon>
        <taxon>Flavobacterium</taxon>
    </lineage>
</organism>
<evidence type="ECO:0008006" key="4">
    <source>
        <dbReference type="Google" id="ProtNLM"/>
    </source>
</evidence>
<dbReference type="Pfam" id="PF14123">
    <property type="entry name" value="DUF4290"/>
    <property type="match status" value="1"/>
</dbReference>
<feature type="region of interest" description="Disordered" evidence="1">
    <location>
        <begin position="199"/>
        <end position="243"/>
    </location>
</feature>
<dbReference type="RefSeq" id="WP_071183516.1">
    <property type="nucleotide sequence ID" value="NZ_CP017774.1"/>
</dbReference>
<keyword evidence="3" id="KW-1185">Reference proteome</keyword>
<dbReference type="AlphaFoldDB" id="A0A1D9P6L7"/>
<evidence type="ECO:0000313" key="2">
    <source>
        <dbReference type="EMBL" id="AOZ98246.1"/>
    </source>
</evidence>
<proteinExistence type="predicted"/>
<dbReference type="OrthoDB" id="1466969at2"/>
<feature type="compositionally biased region" description="Low complexity" evidence="1">
    <location>
        <begin position="217"/>
        <end position="243"/>
    </location>
</feature>
<evidence type="ECO:0000256" key="1">
    <source>
        <dbReference type="SAM" id="MobiDB-lite"/>
    </source>
</evidence>
<name>A0A1D9P6L7_9FLAO</name>